<evidence type="ECO:0000259" key="5">
    <source>
        <dbReference type="Pfam" id="PF07992"/>
    </source>
</evidence>
<name>A0A1Y5TCW4_9RHOB</name>
<dbReference type="PANTHER" id="PTHR42949:SF3">
    <property type="entry name" value="ANAEROBIC GLYCEROL-3-PHOSPHATE DEHYDROGENASE SUBUNIT B"/>
    <property type="match status" value="1"/>
</dbReference>
<proteinExistence type="predicted"/>
<dbReference type="EMBL" id="FWFZ01000015">
    <property type="protein sequence ID" value="SLN60833.1"/>
    <property type="molecule type" value="Genomic_DNA"/>
</dbReference>
<dbReference type="InterPro" id="IPR006076">
    <property type="entry name" value="FAD-dep_OxRdtase"/>
</dbReference>
<dbReference type="InterPro" id="IPR036188">
    <property type="entry name" value="FAD/NAD-bd_sf"/>
</dbReference>
<dbReference type="PANTHER" id="PTHR42949">
    <property type="entry name" value="ANAEROBIC GLYCEROL-3-PHOSPHATE DEHYDROGENASE SUBUNIT B"/>
    <property type="match status" value="1"/>
</dbReference>
<gene>
    <name evidence="6" type="primary">hcnB</name>
    <name evidence="6" type="ORF">ROA7023_02817</name>
</gene>
<dbReference type="InterPro" id="IPR042204">
    <property type="entry name" value="2Fe-2S-bd_N"/>
</dbReference>
<dbReference type="Gene3D" id="3.50.50.60">
    <property type="entry name" value="FAD/NAD(P)-binding domain"/>
    <property type="match status" value="3"/>
</dbReference>
<dbReference type="InterPro" id="IPR051691">
    <property type="entry name" value="Metab_Enz_Cyan_OpOx_G3PDH"/>
</dbReference>
<keyword evidence="7" id="KW-1185">Reference proteome</keyword>
<dbReference type="Pfam" id="PF04324">
    <property type="entry name" value="Fer2_BFD"/>
    <property type="match status" value="1"/>
</dbReference>
<dbReference type="GO" id="GO:0050622">
    <property type="term" value="F:glycine dehydrogenase (cyanide-forming) activity"/>
    <property type="evidence" value="ECO:0007669"/>
    <property type="project" value="UniProtKB-EC"/>
</dbReference>
<dbReference type="Gene3D" id="3.10.20.440">
    <property type="entry name" value="2Fe-2S iron-sulphur cluster binding domain, sarcosine oxidase, alpha subunit, N-terminal domain"/>
    <property type="match status" value="1"/>
</dbReference>
<dbReference type="InterPro" id="IPR041854">
    <property type="entry name" value="BFD-like_2Fe2S-bd_dom_sf"/>
</dbReference>
<dbReference type="CDD" id="cd19946">
    <property type="entry name" value="GlpA-like_Fer2_BFD-like"/>
    <property type="match status" value="1"/>
</dbReference>
<dbReference type="GO" id="GO:0051536">
    <property type="term" value="F:iron-sulfur cluster binding"/>
    <property type="evidence" value="ECO:0007669"/>
    <property type="project" value="InterPro"/>
</dbReference>
<dbReference type="Pfam" id="PF07992">
    <property type="entry name" value="Pyr_redox_2"/>
    <property type="match status" value="1"/>
</dbReference>
<organism evidence="6 7">
    <name type="scientific">Roseisalinus antarcticus</name>
    <dbReference type="NCBI Taxonomy" id="254357"/>
    <lineage>
        <taxon>Bacteria</taxon>
        <taxon>Pseudomonadati</taxon>
        <taxon>Pseudomonadota</taxon>
        <taxon>Alphaproteobacteria</taxon>
        <taxon>Rhodobacterales</taxon>
        <taxon>Roseobacteraceae</taxon>
        <taxon>Roseisalinus</taxon>
    </lineage>
</organism>
<dbReference type="Pfam" id="PF13510">
    <property type="entry name" value="Fer2_4"/>
    <property type="match status" value="1"/>
</dbReference>
<feature type="region of interest" description="Disordered" evidence="2">
    <location>
        <begin position="550"/>
        <end position="569"/>
    </location>
</feature>
<dbReference type="InterPro" id="IPR007419">
    <property type="entry name" value="BFD-like_2Fe2S-bd_dom"/>
</dbReference>
<dbReference type="Pfam" id="PF01266">
    <property type="entry name" value="DAO"/>
    <property type="match status" value="1"/>
</dbReference>
<dbReference type="OrthoDB" id="9801699at2"/>
<accession>A0A1Y5TCW4</accession>
<sequence length="950" mass="96865">MPTFLWNGEPMAAAPGDSVAAALAAAGVSGLGARRSGAGRGVFCGMGVCHDCLVTIDGIRSRRACMTEVTEGMDAVAQPALGGAPPRATRTPPAPRVLAVDLAIVGAGPAGLNAAILARAGGLSVAVLDERGETGGQYFKPRSTGFRGVVPPDGQHRRGTGLRRRAADSGAEILTGQTVWYARAGDNGFALRSDGAAGGAQVTARAVILATGAAERPAIVPGWTLPGVLTIGAGQTLVRRYGAVPPGPVLIAGNGPLGLQLAVELIRAGGEVVAVAERGRMRAPGALARMLASDPGLVRDGLGYRAALLRAGVPVLTGWEVDHVLGDGRATGARLRRVGGAGTRKIAARTLCLGDGFAPQAELARLLGVPVSADPGTGLVVPERDGDGATPVPGLWIAGDAGGLGGAALAEAQGRLAAARVLAHLGVPVPSRATATARAAARRARAFQRGLRGLFAAPLRALPEDDTIVCRCEEVDAATLRGAIASGLRDPGALKRATRLGMGLCQGRYCTAMALRMLAEAGAPQPPEALFAPQIPARPVPLGHLAREKPEWGGHRESAPSARPARPPVAPIARPEAELVVIGGGVTGISAALFAARQGVDVLCLDRGRVNGEASGGNAGSLHLQLLSWDFGAKAVAGGSPQLRTLPLQKESIALWRDLQAETGADFEMRVTGGLMVAETEAQIAFLEGKCAAEARMGIASEVIGADRIRQIVPAISDRVVAGAWCAGEGKINPLAATQALARAAMAQGARLEEQTDVTGIAAEGDGYVIDTPRGRVRARRVLIAAGGWSARIARLLGAEIPVRGAPLQMVVTEPGPPLVPCLIAHADRHLTMKQTDAGTVLIGGAWPAVTGPSGQPLVLPESLEGNAWVAAHTVPALGGLSVLRSWAAMNIDIDGAPLIGPLPGHPGVTVAATANGYTLGPLMGREAVTIAMTGRARQDLGAFSMDRFQ</sequence>
<dbReference type="PRINTS" id="PR00368">
    <property type="entry name" value="FADPNR"/>
</dbReference>
<feature type="domain" description="FAD/NAD(P)-binding" evidence="5">
    <location>
        <begin position="101"/>
        <end position="414"/>
    </location>
</feature>
<dbReference type="RefSeq" id="WP_085879637.1">
    <property type="nucleotide sequence ID" value="NZ_FWFZ01000015.1"/>
</dbReference>
<evidence type="ECO:0000256" key="2">
    <source>
        <dbReference type="SAM" id="MobiDB-lite"/>
    </source>
</evidence>
<feature type="domain" description="FAD dependent oxidoreductase" evidence="3">
    <location>
        <begin position="579"/>
        <end position="928"/>
    </location>
</feature>
<protein>
    <submittedName>
        <fullName evidence="6">Hydrogen cyanide synthase subunit HcnB</fullName>
        <ecNumber evidence="6">1.4.99.5</ecNumber>
    </submittedName>
</protein>
<dbReference type="Proteomes" id="UP000193900">
    <property type="component" value="Unassembled WGS sequence"/>
</dbReference>
<evidence type="ECO:0000313" key="7">
    <source>
        <dbReference type="Proteomes" id="UP000193900"/>
    </source>
</evidence>
<dbReference type="InterPro" id="IPR036010">
    <property type="entry name" value="2Fe-2S_ferredoxin-like_sf"/>
</dbReference>
<reference evidence="6 7" key="1">
    <citation type="submission" date="2017-03" db="EMBL/GenBank/DDBJ databases">
        <authorList>
            <person name="Afonso C.L."/>
            <person name="Miller P.J."/>
            <person name="Scott M.A."/>
            <person name="Spackman E."/>
            <person name="Goraichik I."/>
            <person name="Dimitrov K.M."/>
            <person name="Suarez D.L."/>
            <person name="Swayne D.E."/>
        </authorList>
    </citation>
    <scope>NUCLEOTIDE SEQUENCE [LARGE SCALE GENOMIC DNA]</scope>
    <source>
        <strain evidence="6 7">CECT 7023</strain>
    </source>
</reference>
<dbReference type="Gene3D" id="3.30.9.10">
    <property type="entry name" value="D-Amino Acid Oxidase, subunit A, domain 2"/>
    <property type="match status" value="1"/>
</dbReference>
<dbReference type="SUPFAM" id="SSF51905">
    <property type="entry name" value="FAD/NAD(P)-binding domain"/>
    <property type="match status" value="2"/>
</dbReference>
<dbReference type="SUPFAM" id="SSF54292">
    <property type="entry name" value="2Fe-2S ferredoxin-like"/>
    <property type="match status" value="1"/>
</dbReference>
<evidence type="ECO:0000259" key="3">
    <source>
        <dbReference type="Pfam" id="PF01266"/>
    </source>
</evidence>
<evidence type="ECO:0000256" key="1">
    <source>
        <dbReference type="ARBA" id="ARBA00023002"/>
    </source>
</evidence>
<dbReference type="Gene3D" id="1.10.10.1100">
    <property type="entry name" value="BFD-like [2Fe-2S]-binding domain"/>
    <property type="match status" value="1"/>
</dbReference>
<evidence type="ECO:0000259" key="4">
    <source>
        <dbReference type="Pfam" id="PF04324"/>
    </source>
</evidence>
<dbReference type="EC" id="1.4.99.5" evidence="6"/>
<evidence type="ECO:0000313" key="6">
    <source>
        <dbReference type="EMBL" id="SLN60833.1"/>
    </source>
</evidence>
<dbReference type="AlphaFoldDB" id="A0A1Y5TCW4"/>
<feature type="domain" description="BFD-like [2Fe-2S]-binding" evidence="4">
    <location>
        <begin position="468"/>
        <end position="520"/>
    </location>
</feature>
<dbReference type="InterPro" id="IPR023753">
    <property type="entry name" value="FAD/NAD-binding_dom"/>
</dbReference>
<keyword evidence="1 6" id="KW-0560">Oxidoreductase</keyword>
<dbReference type="PRINTS" id="PR00469">
    <property type="entry name" value="PNDRDTASEII"/>
</dbReference>